<feature type="transmembrane region" description="Helical" evidence="2">
    <location>
        <begin position="140"/>
        <end position="164"/>
    </location>
</feature>
<organism evidence="3 4">
    <name type="scientific">Desulfobacter latus</name>
    <dbReference type="NCBI Taxonomy" id="2292"/>
    <lineage>
        <taxon>Bacteria</taxon>
        <taxon>Pseudomonadati</taxon>
        <taxon>Thermodesulfobacteriota</taxon>
        <taxon>Desulfobacteria</taxon>
        <taxon>Desulfobacterales</taxon>
        <taxon>Desulfobacteraceae</taxon>
        <taxon>Desulfobacter</taxon>
    </lineage>
</organism>
<dbReference type="AlphaFoldDB" id="A0A850T4N4"/>
<name>A0A850T4N4_9BACT</name>
<keyword evidence="1" id="KW-0175">Coiled coil</keyword>
<dbReference type="Proteomes" id="UP000553343">
    <property type="component" value="Unassembled WGS sequence"/>
</dbReference>
<feature type="coiled-coil region" evidence="1">
    <location>
        <begin position="385"/>
        <end position="412"/>
    </location>
</feature>
<evidence type="ECO:0000256" key="1">
    <source>
        <dbReference type="SAM" id="Coils"/>
    </source>
</evidence>
<sequence length="696" mass="77318">MKDAENLTESFSFTKLWPEFSAIIDGRFSTNVGASALVVCILFTVFGIGLLYVGIRCFISWRKTNFFIKLLKNIQAEDLSKKRKDILHNAQKKKEYGKLWGEFDETLILSPDGTQLYNTIDASHFFNTSTLAPEITENRLLTAVPAFLTAIGVIGTFAGLQMGLSGLSLSKDVGVDVLRDGIGHLINGASIAFLTSVWGVFASLVFNFLEKLSEKFIRDRIRRLQERIDTLFVRANPEEALVKISDYSRHSTEVLQGLAEKIGDKMQEAVVDVSNTIQGGLRDSLNDILAPAIQSLITNSNKGVETAMDALLERFIDKMGAHGEGQRDMLNAASKDVNQAVGSFSEQMHEFLQKLEKQQNQFNQQSLQNAKEIKETIGLSNRQSQEAINQTVEAAAQKNKELTETFEKQQNAFQKMGEQHAANIKATIESTSRESQQAIALTVKTAAKTNTELAEGFQDQLASQKKRDEKRDEVFRVQAEELQATSQNLMSQLNSMLEAQKGVSKTIINQCNTLMRDMERVTLANKEAAGSMSYATQDLKNVGKDFKDVSTTMESVGRVLNGTISKAIEKAEKLTELNQTTTTQVGGLTESITQIKSGITEVTDKLVAITDQADKSFDKMKKHQEAFQTALAAQIKDLETDIIRIISDYGQRVNNQTIERLREWNTQTSQYTSTMTDAISSLSTVVDEIEAKMSPV</sequence>
<reference evidence="3 4" key="1">
    <citation type="submission" date="2020-06" db="EMBL/GenBank/DDBJ databases">
        <title>High-quality draft genome of sulfate reducer Desulfobacter latus type strain AcrS2 isolated from marine sediment.</title>
        <authorList>
            <person name="Hoppe M."/>
            <person name="Larsen C.K."/>
            <person name="Marshall I.P.G."/>
            <person name="Schramm A."/>
            <person name="Marietou A.G."/>
        </authorList>
    </citation>
    <scope>NUCLEOTIDE SEQUENCE [LARGE SCALE GENOMIC DNA]</scope>
    <source>
        <strain evidence="3 4">AcRS2</strain>
    </source>
</reference>
<keyword evidence="4" id="KW-1185">Reference proteome</keyword>
<evidence type="ECO:0000313" key="3">
    <source>
        <dbReference type="EMBL" id="NWH06733.1"/>
    </source>
</evidence>
<accession>A0A850T4N4</accession>
<dbReference type="RefSeq" id="WP_178368185.1">
    <property type="nucleotide sequence ID" value="NZ_JACADJ010000104.1"/>
</dbReference>
<evidence type="ECO:0000313" key="4">
    <source>
        <dbReference type="Proteomes" id="UP000553343"/>
    </source>
</evidence>
<keyword evidence="2" id="KW-0472">Membrane</keyword>
<feature type="transmembrane region" description="Helical" evidence="2">
    <location>
        <begin position="36"/>
        <end position="59"/>
    </location>
</feature>
<protein>
    <submittedName>
        <fullName evidence="3">Anti-phage defense ZorAB system ZorA</fullName>
    </submittedName>
</protein>
<feature type="transmembrane region" description="Helical" evidence="2">
    <location>
        <begin position="184"/>
        <end position="209"/>
    </location>
</feature>
<keyword evidence="2" id="KW-1133">Transmembrane helix</keyword>
<evidence type="ECO:0000256" key="2">
    <source>
        <dbReference type="SAM" id="Phobius"/>
    </source>
</evidence>
<gene>
    <name evidence="3" type="primary">zorA</name>
    <name evidence="3" type="ORF">HXW94_17400</name>
</gene>
<dbReference type="NCBIfam" id="NF033915">
    <property type="entry name" value="antiphage_ZorA_2"/>
    <property type="match status" value="1"/>
</dbReference>
<proteinExistence type="predicted"/>
<comment type="caution">
    <text evidence="3">The sequence shown here is derived from an EMBL/GenBank/DDBJ whole genome shotgun (WGS) entry which is preliminary data.</text>
</comment>
<keyword evidence="2" id="KW-0812">Transmembrane</keyword>
<dbReference type="EMBL" id="JACADJ010000104">
    <property type="protein sequence ID" value="NWH06733.1"/>
    <property type="molecule type" value="Genomic_DNA"/>
</dbReference>